<dbReference type="EMBL" id="JACHDO010000001">
    <property type="protein sequence ID" value="MBB5489938.1"/>
    <property type="molecule type" value="Genomic_DNA"/>
</dbReference>
<dbReference type="AlphaFoldDB" id="A0A840WIP1"/>
<organism evidence="5 6">
    <name type="scientific">Nocardiopsis metallicus</name>
    <dbReference type="NCBI Taxonomy" id="179819"/>
    <lineage>
        <taxon>Bacteria</taxon>
        <taxon>Bacillati</taxon>
        <taxon>Actinomycetota</taxon>
        <taxon>Actinomycetes</taxon>
        <taxon>Streptosporangiales</taxon>
        <taxon>Nocardiopsidaceae</taxon>
        <taxon>Nocardiopsis</taxon>
    </lineage>
</organism>
<accession>A0A840WIP1</accession>
<feature type="region of interest" description="Disordered" evidence="3">
    <location>
        <begin position="1"/>
        <end position="22"/>
    </location>
</feature>
<protein>
    <submittedName>
        <fullName evidence="5">GNAT superfamily N-acetyltransferase</fullName>
    </submittedName>
</protein>
<evidence type="ECO:0000313" key="6">
    <source>
        <dbReference type="Proteomes" id="UP000579647"/>
    </source>
</evidence>
<dbReference type="InterPro" id="IPR000182">
    <property type="entry name" value="GNAT_dom"/>
</dbReference>
<evidence type="ECO:0000259" key="4">
    <source>
        <dbReference type="PROSITE" id="PS51186"/>
    </source>
</evidence>
<proteinExistence type="predicted"/>
<comment type="caution">
    <text evidence="5">The sequence shown here is derived from an EMBL/GenBank/DDBJ whole genome shotgun (WGS) entry which is preliminary data.</text>
</comment>
<dbReference type="Pfam" id="PF00583">
    <property type="entry name" value="Acetyltransf_1"/>
    <property type="match status" value="1"/>
</dbReference>
<evidence type="ECO:0000256" key="2">
    <source>
        <dbReference type="ARBA" id="ARBA00023315"/>
    </source>
</evidence>
<evidence type="ECO:0000256" key="1">
    <source>
        <dbReference type="ARBA" id="ARBA00022679"/>
    </source>
</evidence>
<sequence length="195" mass="21346">MTETNTRADAGTGTGGAGGADVHTGAVRMLRVPHDDPRVAGLLAGLMEEYTERYGAEGAANELSRYPVTEFVAPHGCLVLAELDGEVVAGGALRPYRKGRVDQADTVEFKRVWTSARHRRRGLGRQIMTALEEAARDLGYTRVMLFTGPSQPEAVALYERIGYRWVDPTTVEDLPYPKAIPFAHDLRNRTPQPLA</sequence>
<gene>
    <name evidence="5" type="ORF">HNR07_001075</name>
</gene>
<dbReference type="CDD" id="cd04301">
    <property type="entry name" value="NAT_SF"/>
    <property type="match status" value="1"/>
</dbReference>
<name>A0A840WIP1_9ACTN</name>
<dbReference type="Gene3D" id="3.40.630.30">
    <property type="match status" value="1"/>
</dbReference>
<dbReference type="Proteomes" id="UP000579647">
    <property type="component" value="Unassembled WGS sequence"/>
</dbReference>
<dbReference type="SUPFAM" id="SSF55729">
    <property type="entry name" value="Acyl-CoA N-acyltransferases (Nat)"/>
    <property type="match status" value="1"/>
</dbReference>
<evidence type="ECO:0000313" key="5">
    <source>
        <dbReference type="EMBL" id="MBB5489938.1"/>
    </source>
</evidence>
<keyword evidence="6" id="KW-1185">Reference proteome</keyword>
<dbReference type="PROSITE" id="PS51186">
    <property type="entry name" value="GNAT"/>
    <property type="match status" value="1"/>
</dbReference>
<keyword evidence="2" id="KW-0012">Acyltransferase</keyword>
<dbReference type="GO" id="GO:0016747">
    <property type="term" value="F:acyltransferase activity, transferring groups other than amino-acyl groups"/>
    <property type="evidence" value="ECO:0007669"/>
    <property type="project" value="InterPro"/>
</dbReference>
<evidence type="ECO:0000256" key="3">
    <source>
        <dbReference type="SAM" id="MobiDB-lite"/>
    </source>
</evidence>
<feature type="domain" description="N-acetyltransferase" evidence="4">
    <location>
        <begin position="30"/>
        <end position="187"/>
    </location>
</feature>
<keyword evidence="1 5" id="KW-0808">Transferase</keyword>
<dbReference type="RefSeq" id="WP_246420115.1">
    <property type="nucleotide sequence ID" value="NZ_BAAAKM010000103.1"/>
</dbReference>
<dbReference type="PANTHER" id="PTHR43877">
    <property type="entry name" value="AMINOALKYLPHOSPHONATE N-ACETYLTRANSFERASE-RELATED-RELATED"/>
    <property type="match status" value="1"/>
</dbReference>
<reference evidence="5 6" key="1">
    <citation type="submission" date="2020-08" db="EMBL/GenBank/DDBJ databases">
        <title>Sequencing the genomes of 1000 actinobacteria strains.</title>
        <authorList>
            <person name="Klenk H.-P."/>
        </authorList>
    </citation>
    <scope>NUCLEOTIDE SEQUENCE [LARGE SCALE GENOMIC DNA]</scope>
    <source>
        <strain evidence="5 6">DSM 44598</strain>
    </source>
</reference>
<dbReference type="InterPro" id="IPR016181">
    <property type="entry name" value="Acyl_CoA_acyltransferase"/>
</dbReference>
<dbReference type="InterPro" id="IPR050832">
    <property type="entry name" value="Bact_Acetyltransf"/>
</dbReference>